<dbReference type="Proteomes" id="UP000095282">
    <property type="component" value="Unplaced"/>
</dbReference>
<name>A0A1I7T878_9PELO</name>
<dbReference type="AlphaFoldDB" id="A0A1I7T878"/>
<evidence type="ECO:0000313" key="1">
    <source>
        <dbReference type="Proteomes" id="UP000095282"/>
    </source>
</evidence>
<protein>
    <submittedName>
        <fullName evidence="2">BTB/POZ domain-containing protein</fullName>
    </submittedName>
</protein>
<dbReference type="WBParaSite" id="Csp11.Scaffold540.g3368.t1">
    <property type="protein sequence ID" value="Csp11.Scaffold540.g3368.t1"/>
    <property type="gene ID" value="Csp11.Scaffold540.g3368"/>
</dbReference>
<organism evidence="1 2">
    <name type="scientific">Caenorhabditis tropicalis</name>
    <dbReference type="NCBI Taxonomy" id="1561998"/>
    <lineage>
        <taxon>Eukaryota</taxon>
        <taxon>Metazoa</taxon>
        <taxon>Ecdysozoa</taxon>
        <taxon>Nematoda</taxon>
        <taxon>Chromadorea</taxon>
        <taxon>Rhabditida</taxon>
        <taxon>Rhabditina</taxon>
        <taxon>Rhabditomorpha</taxon>
        <taxon>Rhabditoidea</taxon>
        <taxon>Rhabditidae</taxon>
        <taxon>Peloderinae</taxon>
        <taxon>Caenorhabditis</taxon>
    </lineage>
</organism>
<reference evidence="2" key="1">
    <citation type="submission" date="2016-11" db="UniProtKB">
        <authorList>
            <consortium name="WormBaseParasite"/>
        </authorList>
    </citation>
    <scope>IDENTIFICATION</scope>
</reference>
<keyword evidence="1" id="KW-1185">Reference proteome</keyword>
<sequence length="292" mass="32913">MVDQVEAAVDPAVEPIVISLEGYFHGLQNPNWESKIIRFPRGGVLWSLNLSKQPTGVNTSSRIIGCLMCFGPVKEHVPNWSISFDHVFTLSHRRVGCAGTIQKSCCFDDNNNVINNYEWGDYTSSVPVNWDLYDSVKLSCHLHVGQTVGIDRNMLKAAAELNRVQDADDQYPLTTTQVECQVMKCFGDLLLNESIAYSEEGMVAAEKLAVLLAYPNVIETCRAYLMKVQGVNVARSSDTDDESRRILEFDLSGFDFSGNLQFRRQRMHSLRESDIISIFQQLCSIAFKREKN</sequence>
<dbReference type="eggNOG" id="ENOG502R1BF">
    <property type="taxonomic scope" value="Eukaryota"/>
</dbReference>
<accession>A0A1I7T878</accession>
<evidence type="ECO:0000313" key="2">
    <source>
        <dbReference type="WBParaSite" id="Csp11.Scaffold540.g3368.t1"/>
    </source>
</evidence>
<proteinExistence type="predicted"/>